<reference evidence="10 11" key="1">
    <citation type="journal article" date="2018" name="Mol. Plant">
        <title>The genome of Artemisia annua provides insight into the evolution of Asteraceae family and artemisinin biosynthesis.</title>
        <authorList>
            <person name="Shen Q."/>
            <person name="Zhang L."/>
            <person name="Liao Z."/>
            <person name="Wang S."/>
            <person name="Yan T."/>
            <person name="Shi P."/>
            <person name="Liu M."/>
            <person name="Fu X."/>
            <person name="Pan Q."/>
            <person name="Wang Y."/>
            <person name="Lv Z."/>
            <person name="Lu X."/>
            <person name="Zhang F."/>
            <person name="Jiang W."/>
            <person name="Ma Y."/>
            <person name="Chen M."/>
            <person name="Hao X."/>
            <person name="Li L."/>
            <person name="Tang Y."/>
            <person name="Lv G."/>
            <person name="Zhou Y."/>
            <person name="Sun X."/>
            <person name="Brodelius P.E."/>
            <person name="Rose J.K.C."/>
            <person name="Tang K."/>
        </authorList>
    </citation>
    <scope>NUCLEOTIDE SEQUENCE [LARGE SCALE GENOMIC DNA]</scope>
    <source>
        <strain evidence="11">cv. Huhao1</strain>
        <tissue evidence="10">Leaf</tissue>
    </source>
</reference>
<evidence type="ECO:0000256" key="1">
    <source>
        <dbReference type="ARBA" id="ARBA00004127"/>
    </source>
</evidence>
<dbReference type="InterPro" id="IPR029044">
    <property type="entry name" value="Nucleotide-diphossugar_trans"/>
</dbReference>
<proteinExistence type="predicted"/>
<evidence type="ECO:0000313" key="10">
    <source>
        <dbReference type="EMBL" id="PWA91283.1"/>
    </source>
</evidence>
<evidence type="ECO:0000256" key="6">
    <source>
        <dbReference type="ARBA" id="ARBA00023136"/>
    </source>
</evidence>
<feature type="binding site" evidence="8">
    <location>
        <position position="106"/>
    </location>
    <ligand>
        <name>UDP-alpha-D-glucose</name>
        <dbReference type="ChEBI" id="CHEBI:58885"/>
    </ligand>
</feature>
<keyword evidence="2" id="KW-0328">Glycosyltransferase</keyword>
<evidence type="ECO:0000256" key="8">
    <source>
        <dbReference type="PIRSR" id="PIRSR605150-2"/>
    </source>
</evidence>
<comment type="caution">
    <text evidence="10">The sequence shown here is derived from an EMBL/GenBank/DDBJ whole genome shotgun (WGS) entry which is preliminary data.</text>
</comment>
<dbReference type="AlphaFoldDB" id="A0A2U1Q020"/>
<name>A0A2U1Q020_ARTAN</name>
<evidence type="ECO:0000256" key="2">
    <source>
        <dbReference type="ARBA" id="ARBA00022676"/>
    </source>
</evidence>
<keyword evidence="6 9" id="KW-0472">Membrane</keyword>
<protein>
    <submittedName>
        <fullName evidence="10">Cellulose synthase, nucleotide-diphospho-sugar transferase</fullName>
    </submittedName>
</protein>
<dbReference type="STRING" id="35608.A0A2U1Q020"/>
<dbReference type="InterPro" id="IPR005150">
    <property type="entry name" value="Cellulose_synth"/>
</dbReference>
<feature type="transmembrane region" description="Helical" evidence="9">
    <location>
        <begin position="16"/>
        <end position="34"/>
    </location>
</feature>
<dbReference type="Pfam" id="PF03552">
    <property type="entry name" value="Cellulose_synt"/>
    <property type="match status" value="1"/>
</dbReference>
<dbReference type="GO" id="GO:0030244">
    <property type="term" value="P:cellulose biosynthetic process"/>
    <property type="evidence" value="ECO:0007669"/>
    <property type="project" value="InterPro"/>
</dbReference>
<evidence type="ECO:0000256" key="9">
    <source>
        <dbReference type="SAM" id="Phobius"/>
    </source>
</evidence>
<feature type="transmembrane region" description="Helical" evidence="9">
    <location>
        <begin position="46"/>
        <end position="65"/>
    </location>
</feature>
<evidence type="ECO:0000256" key="4">
    <source>
        <dbReference type="ARBA" id="ARBA00022692"/>
    </source>
</evidence>
<organism evidence="10 11">
    <name type="scientific">Artemisia annua</name>
    <name type="common">Sweet wormwood</name>
    <dbReference type="NCBI Taxonomy" id="35608"/>
    <lineage>
        <taxon>Eukaryota</taxon>
        <taxon>Viridiplantae</taxon>
        <taxon>Streptophyta</taxon>
        <taxon>Embryophyta</taxon>
        <taxon>Tracheophyta</taxon>
        <taxon>Spermatophyta</taxon>
        <taxon>Magnoliopsida</taxon>
        <taxon>eudicotyledons</taxon>
        <taxon>Gunneridae</taxon>
        <taxon>Pentapetalae</taxon>
        <taxon>asterids</taxon>
        <taxon>campanulids</taxon>
        <taxon>Asterales</taxon>
        <taxon>Asteraceae</taxon>
        <taxon>Asteroideae</taxon>
        <taxon>Anthemideae</taxon>
        <taxon>Artemisiinae</taxon>
        <taxon>Artemisia</taxon>
    </lineage>
</organism>
<keyword evidence="3 10" id="KW-0808">Transferase</keyword>
<evidence type="ECO:0000256" key="3">
    <source>
        <dbReference type="ARBA" id="ARBA00022679"/>
    </source>
</evidence>
<accession>A0A2U1Q020</accession>
<dbReference type="Gene3D" id="3.90.550.10">
    <property type="entry name" value="Spore Coat Polysaccharide Biosynthesis Protein SpsA, Chain A"/>
    <property type="match status" value="1"/>
</dbReference>
<keyword evidence="5 9" id="KW-1133">Transmembrane helix</keyword>
<dbReference type="GO" id="GO:0071555">
    <property type="term" value="P:cell wall organization"/>
    <property type="evidence" value="ECO:0007669"/>
    <property type="project" value="UniProtKB-KW"/>
</dbReference>
<keyword evidence="4 9" id="KW-0812">Transmembrane</keyword>
<comment type="subcellular location">
    <subcellularLocation>
        <location evidence="1">Endomembrane system</location>
        <topology evidence="1">Multi-pass membrane protein</topology>
    </subcellularLocation>
</comment>
<dbReference type="GO" id="GO:0016760">
    <property type="term" value="F:cellulose synthase (UDP-forming) activity"/>
    <property type="evidence" value="ECO:0007669"/>
    <property type="project" value="InterPro"/>
</dbReference>
<feature type="binding site" evidence="8">
    <location>
        <position position="135"/>
    </location>
    <ligand>
        <name>UDP-alpha-D-glucose</name>
        <dbReference type="ChEBI" id="CHEBI:58885"/>
    </ligand>
</feature>
<gene>
    <name evidence="10" type="ORF">CTI12_AA091550</name>
</gene>
<feature type="binding site" evidence="8">
    <location>
        <position position="105"/>
    </location>
    <ligand>
        <name>UDP-alpha-D-glucose</name>
        <dbReference type="ChEBI" id="CHEBI:58885"/>
    </ligand>
</feature>
<dbReference type="OrthoDB" id="1929172at2759"/>
<dbReference type="Proteomes" id="UP000245207">
    <property type="component" value="Unassembled WGS sequence"/>
</dbReference>
<dbReference type="EMBL" id="PKPP01000558">
    <property type="protein sequence ID" value="PWA91283.1"/>
    <property type="molecule type" value="Genomic_DNA"/>
</dbReference>
<evidence type="ECO:0000256" key="5">
    <source>
        <dbReference type="ARBA" id="ARBA00022989"/>
    </source>
</evidence>
<keyword evidence="7" id="KW-0961">Cell wall biogenesis/degradation</keyword>
<sequence>MTTPLLHSSKPLSKTWFNRIFTLTYAAIVFVHLFRHCRTLIYSPSASSFALFIADFVLAFMWLTAQCFHWNPIERKTYPENLPQLVEESEYPSLDVFICTADPIKEPPVGVVNTALSVLAYEYPTDKLSVYISDDGGSKLTLYAFMECAKFAKHWIPYCKKHNIVDRSPEVYFGCDTAWFPETDEIKVPA</sequence>
<keyword evidence="11" id="KW-1185">Reference proteome</keyword>
<dbReference type="GO" id="GO:0016020">
    <property type="term" value="C:membrane"/>
    <property type="evidence" value="ECO:0007669"/>
    <property type="project" value="InterPro"/>
</dbReference>
<evidence type="ECO:0000313" key="11">
    <source>
        <dbReference type="Proteomes" id="UP000245207"/>
    </source>
</evidence>
<evidence type="ECO:0000256" key="7">
    <source>
        <dbReference type="ARBA" id="ARBA00023316"/>
    </source>
</evidence>
<dbReference type="GO" id="GO:0012505">
    <property type="term" value="C:endomembrane system"/>
    <property type="evidence" value="ECO:0007669"/>
    <property type="project" value="UniProtKB-SubCell"/>
</dbReference>
<dbReference type="PANTHER" id="PTHR13301">
    <property type="entry name" value="X-BOX TRANSCRIPTION FACTOR-RELATED"/>
    <property type="match status" value="1"/>
</dbReference>